<comment type="caution">
    <text evidence="4">The sequence shown here is derived from an EMBL/GenBank/DDBJ whole genome shotgun (WGS) entry which is preliminary data.</text>
</comment>
<dbReference type="Pfam" id="PF13439">
    <property type="entry name" value="Glyco_transf_4"/>
    <property type="match status" value="1"/>
</dbReference>
<dbReference type="RefSeq" id="WP_008064718.1">
    <property type="nucleotide sequence ID" value="NZ_AFHG01000059.1"/>
</dbReference>
<protein>
    <submittedName>
        <fullName evidence="4">Glycosyl transferases group 1 protein</fullName>
    </submittedName>
</protein>
<evidence type="ECO:0000256" key="1">
    <source>
        <dbReference type="ARBA" id="ARBA00022679"/>
    </source>
</evidence>
<dbReference type="STRING" id="1000565.METUNv1_03933"/>
<organism evidence="4 5">
    <name type="scientific">Methyloversatilis universalis (strain ATCC BAA-1314 / DSM 25237 / JCM 13912 / CCUG 52030 / FAM5)</name>
    <dbReference type="NCBI Taxonomy" id="1000565"/>
    <lineage>
        <taxon>Bacteria</taxon>
        <taxon>Pseudomonadati</taxon>
        <taxon>Pseudomonadota</taxon>
        <taxon>Betaproteobacteria</taxon>
        <taxon>Nitrosomonadales</taxon>
        <taxon>Sterolibacteriaceae</taxon>
        <taxon>Methyloversatilis</taxon>
    </lineage>
</organism>
<dbReference type="GO" id="GO:0009103">
    <property type="term" value="P:lipopolysaccharide biosynthetic process"/>
    <property type="evidence" value="ECO:0007669"/>
    <property type="project" value="TreeGrafter"/>
</dbReference>
<dbReference type="NCBIfam" id="TIGR04047">
    <property type="entry name" value="MSMEG_0565_glyc"/>
    <property type="match status" value="1"/>
</dbReference>
<dbReference type="PANTHER" id="PTHR46401:SF2">
    <property type="entry name" value="GLYCOSYLTRANSFERASE WBBK-RELATED"/>
    <property type="match status" value="1"/>
</dbReference>
<dbReference type="Gene3D" id="3.40.50.2000">
    <property type="entry name" value="Glycogen Phosphorylase B"/>
    <property type="match status" value="2"/>
</dbReference>
<dbReference type="AlphaFoldDB" id="F5RHY3"/>
<dbReference type="OrthoDB" id="433681at2"/>
<evidence type="ECO:0000313" key="5">
    <source>
        <dbReference type="Proteomes" id="UP000005019"/>
    </source>
</evidence>
<dbReference type="InterPro" id="IPR023986">
    <property type="entry name" value="GlycosylTfrase_MSMEG0565"/>
</dbReference>
<sequence length="391" mass="41975">MADRLRIGLLTHSVNPRGGVVHTVELAQALHALGHDVTVFAPAGPGQTLFRPLACHFEPVPVSGDTDGVAGMAAQRIDAFVRHLAPRVAENPFDLLHAQDGLGANALATLEERGLIAGFVRTVHHLDPYTDERLAAWQLRGVLRARAVLCVSDLWQRILRDEYGVAAGRVNNGVDLERWTARPDARDATLAARLGIPPGPLLLAVGGIEERKNTVRVLQAFAALRSALPQARLVIAGGASLLNHDRYRQTFDRALQASGLHAGEDVIVTGRVDDADMPSLFRLADALVMASTREGFGLVVLEALACGTPVVASRIAPFTEYLDDDSASWADPLDIASIAQAMEHALDPSRAALLRTPPAVCHRYGWAASAARHLELYRASGLLPARQPETV</sequence>
<proteinExistence type="predicted"/>
<evidence type="ECO:0000259" key="2">
    <source>
        <dbReference type="Pfam" id="PF00534"/>
    </source>
</evidence>
<dbReference type="Pfam" id="PF00534">
    <property type="entry name" value="Glycos_transf_1"/>
    <property type="match status" value="1"/>
</dbReference>
<dbReference type="PANTHER" id="PTHR46401">
    <property type="entry name" value="GLYCOSYLTRANSFERASE WBBK-RELATED"/>
    <property type="match status" value="1"/>
</dbReference>
<accession>F5RHY3</accession>
<dbReference type="EMBL" id="AFHG01000059">
    <property type="protein sequence ID" value="EGK69965.1"/>
    <property type="molecule type" value="Genomic_DNA"/>
</dbReference>
<dbReference type="Proteomes" id="UP000005019">
    <property type="component" value="Unassembled WGS sequence"/>
</dbReference>
<dbReference type="InterPro" id="IPR001296">
    <property type="entry name" value="Glyco_trans_1"/>
</dbReference>
<keyword evidence="1 4" id="KW-0808">Transferase</keyword>
<dbReference type="InterPro" id="IPR028098">
    <property type="entry name" value="Glyco_trans_4-like_N"/>
</dbReference>
<dbReference type="GO" id="GO:0016757">
    <property type="term" value="F:glycosyltransferase activity"/>
    <property type="evidence" value="ECO:0007669"/>
    <property type="project" value="InterPro"/>
</dbReference>
<dbReference type="CDD" id="cd03801">
    <property type="entry name" value="GT4_PimA-like"/>
    <property type="match status" value="1"/>
</dbReference>
<feature type="domain" description="Glycosyltransferase subfamily 4-like N-terminal" evidence="3">
    <location>
        <begin position="17"/>
        <end position="178"/>
    </location>
</feature>
<dbReference type="eggNOG" id="COG0438">
    <property type="taxonomic scope" value="Bacteria"/>
</dbReference>
<name>F5RHY3_METUF</name>
<feature type="domain" description="Glycosyl transferase family 1" evidence="2">
    <location>
        <begin position="199"/>
        <end position="347"/>
    </location>
</feature>
<keyword evidence="5" id="KW-1185">Reference proteome</keyword>
<reference evidence="4 5" key="1">
    <citation type="journal article" date="2011" name="J. Bacteriol.">
        <title>Genome sequence of Methyloversatilis universalis FAM5T, a methylotrophic representative of the order Rhodocyclales.</title>
        <authorList>
            <person name="Kittichotirat W."/>
            <person name="Good N.M."/>
            <person name="Hall R."/>
            <person name="Bringel F."/>
            <person name="Lajus A."/>
            <person name="Medigue C."/>
            <person name="Smalley N.E."/>
            <person name="Beck D."/>
            <person name="Bumgarner R."/>
            <person name="Vuilleumier S."/>
            <person name="Kalyuzhnaya M.G."/>
        </authorList>
    </citation>
    <scope>NUCLEOTIDE SEQUENCE [LARGE SCALE GENOMIC DNA]</scope>
    <source>
        <strain evidence="5">ATCC BAA-1314 / JCM 13912 / FAM5</strain>
    </source>
</reference>
<dbReference type="SUPFAM" id="SSF53756">
    <property type="entry name" value="UDP-Glycosyltransferase/glycogen phosphorylase"/>
    <property type="match status" value="1"/>
</dbReference>
<evidence type="ECO:0000313" key="4">
    <source>
        <dbReference type="EMBL" id="EGK69965.1"/>
    </source>
</evidence>
<evidence type="ECO:0000259" key="3">
    <source>
        <dbReference type="Pfam" id="PF13439"/>
    </source>
</evidence>
<gene>
    <name evidence="4" type="ORF">METUNv1_03933</name>
</gene>